<protein>
    <recommendedName>
        <fullName evidence="8">THH1/TOM1/TOM3 domain-containing protein</fullName>
    </recommendedName>
</protein>
<keyword evidence="3 7" id="KW-0812">Transmembrane</keyword>
<feature type="transmembrane region" description="Helical" evidence="7">
    <location>
        <begin position="12"/>
        <end position="30"/>
    </location>
</feature>
<name>A0ABQ8UG06_9EUKA</name>
<sequence>MTPLDVVKYIGAPIYSIIASVSIFFLGRSLSKNRGWTKQASFFLFGALHLLVRATLFFLPSSVYLFILRKFPERWSNVFMVFLDLLPESLFFAVFILLVSTWAQLYIRSLQSNRFTKRQYVITIVLGMGSIALSNGCMYLIAAFSGLNYNTLCVWEARWNAIICVVLLASFVFVGWTARRRLSHSALLAGSPLIASQTRKVGWTTVIISVALVLRAVYINILNDLFYSLVFQGKLSDLALALIFLFYFVVTEMVPETLIMCITIATFGIKKRAPDPRTTSTAGSSRRNRPAARRKPATGLLGDAGGEAELTGMRVGFLDALRDYEDDDGTAAAPGGL</sequence>
<dbReference type="Pfam" id="PF06454">
    <property type="entry name" value="THH1_TOM1-3_dom"/>
    <property type="match status" value="1"/>
</dbReference>
<evidence type="ECO:0000313" key="9">
    <source>
        <dbReference type="EMBL" id="KAJ4457703.1"/>
    </source>
</evidence>
<keyword evidence="10" id="KW-1185">Reference proteome</keyword>
<keyword evidence="4 7" id="KW-1133">Transmembrane helix</keyword>
<feature type="compositionally biased region" description="Basic residues" evidence="6">
    <location>
        <begin position="286"/>
        <end position="296"/>
    </location>
</feature>
<dbReference type="PANTHER" id="PTHR31142">
    <property type="entry name" value="TOBAMOVIRUS MULTIPLICATION PROTEIN 1-LIKE ISOFORM X1"/>
    <property type="match status" value="1"/>
</dbReference>
<evidence type="ECO:0000313" key="10">
    <source>
        <dbReference type="Proteomes" id="UP001141327"/>
    </source>
</evidence>
<feature type="transmembrane region" description="Helical" evidence="7">
    <location>
        <begin position="201"/>
        <end position="221"/>
    </location>
</feature>
<gene>
    <name evidence="9" type="ORF">PAPYR_6732</name>
</gene>
<evidence type="ECO:0000256" key="1">
    <source>
        <dbReference type="ARBA" id="ARBA00004127"/>
    </source>
</evidence>
<feature type="region of interest" description="Disordered" evidence="6">
    <location>
        <begin position="272"/>
        <end position="305"/>
    </location>
</feature>
<evidence type="ECO:0000256" key="6">
    <source>
        <dbReference type="SAM" id="MobiDB-lite"/>
    </source>
</evidence>
<feature type="transmembrane region" description="Helical" evidence="7">
    <location>
        <begin position="120"/>
        <end position="147"/>
    </location>
</feature>
<comment type="caution">
    <text evidence="9">The sequence shown here is derived from an EMBL/GenBank/DDBJ whole genome shotgun (WGS) entry which is preliminary data.</text>
</comment>
<comment type="similarity">
    <text evidence="2">Belongs to the plant tobamovirus multiplication TOM1 protein family.</text>
</comment>
<keyword evidence="5 7" id="KW-0472">Membrane</keyword>
<dbReference type="InterPro" id="IPR040226">
    <property type="entry name" value="THH1/TOM1/TOM3"/>
</dbReference>
<dbReference type="Proteomes" id="UP001141327">
    <property type="component" value="Unassembled WGS sequence"/>
</dbReference>
<organism evidence="9 10">
    <name type="scientific">Paratrimastix pyriformis</name>
    <dbReference type="NCBI Taxonomy" id="342808"/>
    <lineage>
        <taxon>Eukaryota</taxon>
        <taxon>Metamonada</taxon>
        <taxon>Preaxostyla</taxon>
        <taxon>Paratrimastigidae</taxon>
        <taxon>Paratrimastix</taxon>
    </lineage>
</organism>
<dbReference type="EMBL" id="JAPMOS010000041">
    <property type="protein sequence ID" value="KAJ4457703.1"/>
    <property type="molecule type" value="Genomic_DNA"/>
</dbReference>
<evidence type="ECO:0000256" key="5">
    <source>
        <dbReference type="ARBA" id="ARBA00023136"/>
    </source>
</evidence>
<feature type="transmembrane region" description="Helical" evidence="7">
    <location>
        <begin position="79"/>
        <end position="99"/>
    </location>
</feature>
<comment type="subcellular location">
    <subcellularLocation>
        <location evidence="1">Endomembrane system</location>
        <topology evidence="1">Multi-pass membrane protein</topology>
    </subcellularLocation>
</comment>
<proteinExistence type="inferred from homology"/>
<accession>A0ABQ8UG06</accession>
<evidence type="ECO:0000259" key="8">
    <source>
        <dbReference type="Pfam" id="PF06454"/>
    </source>
</evidence>
<dbReference type="InterPro" id="IPR009457">
    <property type="entry name" value="THH1/TOM1/TOM3_dom"/>
</dbReference>
<evidence type="ECO:0000256" key="7">
    <source>
        <dbReference type="SAM" id="Phobius"/>
    </source>
</evidence>
<feature type="transmembrane region" description="Helical" evidence="7">
    <location>
        <begin position="159"/>
        <end position="178"/>
    </location>
</feature>
<dbReference type="PANTHER" id="PTHR31142:SF3">
    <property type="entry name" value="THH1_TOM1_TOM3 DOMAIN-CONTAINING PROTEIN"/>
    <property type="match status" value="1"/>
</dbReference>
<feature type="transmembrane region" description="Helical" evidence="7">
    <location>
        <begin position="241"/>
        <end position="267"/>
    </location>
</feature>
<reference evidence="9" key="1">
    <citation type="journal article" date="2022" name="bioRxiv">
        <title>Genomics of Preaxostyla Flagellates Illuminates Evolutionary Transitions and the Path Towards Mitochondrial Loss.</title>
        <authorList>
            <person name="Novak L.V.F."/>
            <person name="Treitli S.C."/>
            <person name="Pyrih J."/>
            <person name="Halakuc P."/>
            <person name="Pipaliya S.V."/>
            <person name="Vacek V."/>
            <person name="Brzon O."/>
            <person name="Soukal P."/>
            <person name="Eme L."/>
            <person name="Dacks J.B."/>
            <person name="Karnkowska A."/>
            <person name="Elias M."/>
            <person name="Hampl V."/>
        </authorList>
    </citation>
    <scope>NUCLEOTIDE SEQUENCE</scope>
    <source>
        <strain evidence="9">RCP-MX</strain>
    </source>
</reference>
<evidence type="ECO:0000256" key="4">
    <source>
        <dbReference type="ARBA" id="ARBA00022989"/>
    </source>
</evidence>
<feature type="domain" description="THH1/TOM1/TOM3" evidence="8">
    <location>
        <begin position="7"/>
        <end position="262"/>
    </location>
</feature>
<feature type="transmembrane region" description="Helical" evidence="7">
    <location>
        <begin position="42"/>
        <end position="67"/>
    </location>
</feature>
<evidence type="ECO:0000256" key="3">
    <source>
        <dbReference type="ARBA" id="ARBA00022692"/>
    </source>
</evidence>
<evidence type="ECO:0000256" key="2">
    <source>
        <dbReference type="ARBA" id="ARBA00006779"/>
    </source>
</evidence>